<dbReference type="Gene3D" id="3.90.530.10">
    <property type="entry name" value="XPA C-terminal domain"/>
    <property type="match status" value="1"/>
</dbReference>
<dbReference type="GO" id="GO:1901255">
    <property type="term" value="P:nucleotide-excision repair involved in interstrand cross-link repair"/>
    <property type="evidence" value="ECO:0007669"/>
    <property type="project" value="TreeGrafter"/>
</dbReference>
<evidence type="ECO:0000256" key="3">
    <source>
        <dbReference type="ARBA" id="ARBA00023242"/>
    </source>
</evidence>
<protein>
    <recommendedName>
        <fullName evidence="5">XPA C-terminal domain-containing protein</fullName>
    </recommendedName>
</protein>
<dbReference type="Pfam" id="PF05181">
    <property type="entry name" value="XPA_C"/>
    <property type="match status" value="1"/>
</dbReference>
<gene>
    <name evidence="6" type="ORF">BB561_002617</name>
</gene>
<dbReference type="EMBL" id="MBFR01000094">
    <property type="protein sequence ID" value="PVU94358.1"/>
    <property type="molecule type" value="Genomic_DNA"/>
</dbReference>
<evidence type="ECO:0000256" key="2">
    <source>
        <dbReference type="ARBA" id="ARBA00022833"/>
    </source>
</evidence>
<evidence type="ECO:0000256" key="4">
    <source>
        <dbReference type="SAM" id="MobiDB-lite"/>
    </source>
</evidence>
<accession>A0A2T9YPT2</accession>
<evidence type="ECO:0000256" key="1">
    <source>
        <dbReference type="ARBA" id="ARBA00004123"/>
    </source>
</evidence>
<dbReference type="GO" id="GO:0000110">
    <property type="term" value="C:nucleotide-excision repair factor 1 complex"/>
    <property type="evidence" value="ECO:0007669"/>
    <property type="project" value="TreeGrafter"/>
</dbReference>
<dbReference type="STRING" id="133385.A0A2T9YPT2"/>
<dbReference type="GO" id="GO:0000715">
    <property type="term" value="P:nucleotide-excision repair, DNA damage recognition"/>
    <property type="evidence" value="ECO:0007669"/>
    <property type="project" value="TreeGrafter"/>
</dbReference>
<comment type="subcellular location">
    <subcellularLocation>
        <location evidence="1">Nucleus</location>
    </subcellularLocation>
</comment>
<dbReference type="GO" id="GO:0006284">
    <property type="term" value="P:base-excision repair"/>
    <property type="evidence" value="ECO:0007669"/>
    <property type="project" value="TreeGrafter"/>
</dbReference>
<reference evidence="6 7" key="1">
    <citation type="journal article" date="2018" name="MBio">
        <title>Comparative Genomics Reveals the Core Gene Toolbox for the Fungus-Insect Symbiosis.</title>
        <authorList>
            <person name="Wang Y."/>
            <person name="Stata M."/>
            <person name="Wang W."/>
            <person name="Stajich J.E."/>
            <person name="White M.M."/>
            <person name="Moncalvo J.M."/>
        </authorList>
    </citation>
    <scope>NUCLEOTIDE SEQUENCE [LARGE SCALE GENOMIC DNA]</scope>
    <source>
        <strain evidence="6 7">SWE-8-4</strain>
    </source>
</reference>
<proteinExistence type="predicted"/>
<evidence type="ECO:0000313" key="6">
    <source>
        <dbReference type="EMBL" id="PVU94358.1"/>
    </source>
</evidence>
<name>A0A2T9YPT2_9FUNG</name>
<organism evidence="6 7">
    <name type="scientific">Smittium simulii</name>
    <dbReference type="NCBI Taxonomy" id="133385"/>
    <lineage>
        <taxon>Eukaryota</taxon>
        <taxon>Fungi</taxon>
        <taxon>Fungi incertae sedis</taxon>
        <taxon>Zoopagomycota</taxon>
        <taxon>Kickxellomycotina</taxon>
        <taxon>Harpellomycetes</taxon>
        <taxon>Harpellales</taxon>
        <taxon>Legeriomycetaceae</taxon>
        <taxon>Smittium</taxon>
    </lineage>
</organism>
<dbReference type="GO" id="GO:0070914">
    <property type="term" value="P:UV-damage excision repair"/>
    <property type="evidence" value="ECO:0007669"/>
    <property type="project" value="TreeGrafter"/>
</dbReference>
<keyword evidence="3" id="KW-0539">Nucleus</keyword>
<dbReference type="SUPFAM" id="SSF46955">
    <property type="entry name" value="Putative DNA-binding domain"/>
    <property type="match status" value="1"/>
</dbReference>
<dbReference type="InterPro" id="IPR037129">
    <property type="entry name" value="XPA_sf"/>
</dbReference>
<dbReference type="InterPro" id="IPR000465">
    <property type="entry name" value="XPA/RAD14"/>
</dbReference>
<dbReference type="PANTHER" id="PTHR10142:SF0">
    <property type="entry name" value="DNA REPAIR PROTEIN COMPLEMENTING XP-A CELLS"/>
    <property type="match status" value="1"/>
</dbReference>
<feature type="domain" description="XPA C-terminal" evidence="5">
    <location>
        <begin position="139"/>
        <end position="176"/>
    </location>
</feature>
<keyword evidence="2" id="KW-0862">Zinc</keyword>
<dbReference type="AlphaFoldDB" id="A0A2T9YPT2"/>
<dbReference type="GO" id="GO:0003684">
    <property type="term" value="F:damaged DNA binding"/>
    <property type="evidence" value="ECO:0007669"/>
    <property type="project" value="InterPro"/>
</dbReference>
<dbReference type="OrthoDB" id="68328at2759"/>
<dbReference type="PANTHER" id="PTHR10142">
    <property type="entry name" value="DNA REPAIR PROTEIN COMPLEMENTING XP-A CELLS"/>
    <property type="match status" value="1"/>
</dbReference>
<sequence length="277" mass="32340">MINNTQKDLLSIVKAKRVEALEKLKKSQNKANSELAQTLLLETQQQGSLTEPTKLQRHPGAESVVQSQQASKEFNAKNTKKRTQDESTYYEYNLAEMKRGYGGFIVPEHRNNEFFEAKKAALAKLAQTSKSDALKLECDYLLTEGELSDPDLFRVWIKPNPHRSTFSNMILYVREHIESYAIKKWGSFLELDKEFERRLIKKDQLKQEKLKKSLRDLRMRTRTEKWREDRNKKFKVSESHQHVYETVDNGKNSNDEDQSSKSQKCTICGLVVEIEEF</sequence>
<dbReference type="Proteomes" id="UP000245383">
    <property type="component" value="Unassembled WGS sequence"/>
</dbReference>
<dbReference type="InterPro" id="IPR022656">
    <property type="entry name" value="XPA_C"/>
</dbReference>
<evidence type="ECO:0000313" key="7">
    <source>
        <dbReference type="Proteomes" id="UP000245383"/>
    </source>
</evidence>
<keyword evidence="7" id="KW-1185">Reference proteome</keyword>
<comment type="caution">
    <text evidence="6">The sequence shown here is derived from an EMBL/GenBank/DDBJ whole genome shotgun (WGS) entry which is preliminary data.</text>
</comment>
<feature type="region of interest" description="Disordered" evidence="4">
    <location>
        <begin position="46"/>
        <end position="82"/>
    </location>
</feature>
<dbReference type="InterPro" id="IPR009061">
    <property type="entry name" value="DNA-bd_dom_put_sf"/>
</dbReference>
<evidence type="ECO:0000259" key="5">
    <source>
        <dbReference type="Pfam" id="PF05181"/>
    </source>
</evidence>